<dbReference type="GO" id="GO:0007165">
    <property type="term" value="P:signal transduction"/>
    <property type="evidence" value="ECO:0007669"/>
    <property type="project" value="UniProtKB-ARBA"/>
</dbReference>
<dbReference type="InterPro" id="IPR000160">
    <property type="entry name" value="GGDEF_dom"/>
</dbReference>
<dbReference type="InterPro" id="IPR001633">
    <property type="entry name" value="EAL_dom"/>
</dbReference>
<dbReference type="InterPro" id="IPR006189">
    <property type="entry name" value="CHASE_dom"/>
</dbReference>
<dbReference type="PROSITE" id="PS50112">
    <property type="entry name" value="PAS"/>
    <property type="match status" value="1"/>
</dbReference>
<dbReference type="SMART" id="SM01079">
    <property type="entry name" value="CHASE"/>
    <property type="match status" value="1"/>
</dbReference>
<dbReference type="NCBIfam" id="TIGR00229">
    <property type="entry name" value="sensory_box"/>
    <property type="match status" value="2"/>
</dbReference>
<dbReference type="InterPro" id="IPR052155">
    <property type="entry name" value="Biofilm_reg_signaling"/>
</dbReference>
<dbReference type="AlphaFoldDB" id="A0A4Z0M160"/>
<feature type="domain" description="PAS" evidence="7">
    <location>
        <begin position="531"/>
        <end position="602"/>
    </location>
</feature>
<protein>
    <submittedName>
        <fullName evidence="12">EAL domain-containing protein</fullName>
    </submittedName>
</protein>
<dbReference type="PANTHER" id="PTHR44757:SF2">
    <property type="entry name" value="BIOFILM ARCHITECTURE MAINTENANCE PROTEIN MBAA"/>
    <property type="match status" value="1"/>
</dbReference>
<accession>A0A4Z0M160</accession>
<sequence length="1111" mass="124305">MGPFRRGQGGLKLPPAMPRYSPRVDCNGPCRRDTPEMTALPPPGPTTNEEETEPVGSSPGVPARGNVIAWSVLALTLVLTIGGTTLILLAREHRLDNKFEYLVSDAQANAEARLQRYDQALSGVVALFDTLERVPERREWASFVTAMDLSHRYPDLASIGFAQVMLPEEVPQMVDRVRGEGFPDFRVTPAGARDRYSTIIYMEPMDWRNRRVFGYDMYSDPLLREAMDRARDSGALAVSGPVKALHATVEESAPGVIAFLPVYRTGDLPASLAERREALLGFVYTPFRASDLFASLLRAPQPALEIRVQDAAMDDGRQVLFTSENWEAAASGARNSRTSVEVAGREWLLDLRSNGNFDELMGTRNPYWVAGGALLFDFILFALVVAITGQRDRALRESAAINLALRRSNDRLSCAQASASIGIIEYYSKTKEIKIDDVARKLLGMSSTGLLTLESTLANVHPEDIQKMMGAHQSDDMIPHESTYTFRVTGSDGVTRMIESSMICERDKHNRPVGYTSILHDISDRARREDQSQVVRTAWENISDALIIMDDKFRIIDVNPVFTAITGYRKEEVMGQSPRILKADGNDNEFYRELLRKLRREGYWQGKVWNKTRDGELFAARERIATIRDAHGKPKCYVAVVTDVTESVEQKHRLEKIACTDHLTGLPNRAQLHKDLHASMGRAQLFGRAMAICYIDVDGFNATNERLGQTMGDELLTLVANKLKSLARPSDYVARIGGDEFAVVLNELLDLNECQAHADRILCGVRGTYTLSDRHKVYLSASMGISLYPRDDGDPDSLLRHANQAMYLAKENGRDRFEMFDIEKRKVEHSRRRQVQRIEYAVQDNEFVLYYQPKVNMRSGEVIGAEALVRWQHPEEGLLAPARFLPLVEGTAQAEAIDRWVIREALQQVAIFQQHGLDIPVSVNIDGGYLQSPNFVSDVQQALAAQPGVAPAMLELEILESTALTDLDTVTRVIKECQELGVAVSLDDFGTGYASLTYLKQLPSNTLKIDRSFIIDMPTDAESRSLVEGVINLAQAFGRKVIAEGVETDDHGLMLLRMGCEYGQGYGIQPPLPAEQFMEWVQHYDWPDAWRREANNVYWLHGAVNRQTGNS</sequence>
<dbReference type="GO" id="GO:0003824">
    <property type="term" value="F:catalytic activity"/>
    <property type="evidence" value="ECO:0007669"/>
    <property type="project" value="UniProtKB-ARBA"/>
</dbReference>
<comment type="subcellular location">
    <subcellularLocation>
        <location evidence="1">Membrane</location>
    </subcellularLocation>
</comment>
<evidence type="ECO:0000256" key="6">
    <source>
        <dbReference type="SAM" id="Phobius"/>
    </source>
</evidence>
<evidence type="ECO:0000256" key="1">
    <source>
        <dbReference type="ARBA" id="ARBA00004370"/>
    </source>
</evidence>
<dbReference type="PROSITE" id="PS50113">
    <property type="entry name" value="PAC"/>
    <property type="match status" value="1"/>
</dbReference>
<dbReference type="SMART" id="SM00267">
    <property type="entry name" value="GGDEF"/>
    <property type="match status" value="1"/>
</dbReference>
<dbReference type="SMART" id="SM00052">
    <property type="entry name" value="EAL"/>
    <property type="match status" value="1"/>
</dbReference>
<evidence type="ECO:0000259" key="11">
    <source>
        <dbReference type="PROSITE" id="PS50887"/>
    </source>
</evidence>
<dbReference type="GO" id="GO:0016020">
    <property type="term" value="C:membrane"/>
    <property type="evidence" value="ECO:0007669"/>
    <property type="project" value="UniProtKB-SubCell"/>
</dbReference>
<feature type="domain" description="CHASE" evidence="9">
    <location>
        <begin position="187"/>
        <end position="350"/>
    </location>
</feature>
<dbReference type="Pfam" id="PF03924">
    <property type="entry name" value="CHASE"/>
    <property type="match status" value="1"/>
</dbReference>
<dbReference type="PROSITE" id="PS50887">
    <property type="entry name" value="GGDEF"/>
    <property type="match status" value="1"/>
</dbReference>
<dbReference type="PROSITE" id="PS50883">
    <property type="entry name" value="EAL"/>
    <property type="match status" value="1"/>
</dbReference>
<dbReference type="InterPro" id="IPR001610">
    <property type="entry name" value="PAC"/>
</dbReference>
<dbReference type="Pfam" id="PF13426">
    <property type="entry name" value="PAS_9"/>
    <property type="match status" value="1"/>
</dbReference>
<dbReference type="Pfam" id="PF00563">
    <property type="entry name" value="EAL"/>
    <property type="match status" value="1"/>
</dbReference>
<dbReference type="CDD" id="cd01948">
    <property type="entry name" value="EAL"/>
    <property type="match status" value="1"/>
</dbReference>
<dbReference type="InterPro" id="IPR000014">
    <property type="entry name" value="PAS"/>
</dbReference>
<dbReference type="PANTHER" id="PTHR44757">
    <property type="entry name" value="DIGUANYLATE CYCLASE DGCP"/>
    <property type="match status" value="1"/>
</dbReference>
<evidence type="ECO:0000313" key="12">
    <source>
        <dbReference type="EMBL" id="TGD73164.1"/>
    </source>
</evidence>
<evidence type="ECO:0000256" key="5">
    <source>
        <dbReference type="SAM" id="MobiDB-lite"/>
    </source>
</evidence>
<gene>
    <name evidence="12" type="ORF">E4634_12880</name>
</gene>
<evidence type="ECO:0000313" key="13">
    <source>
        <dbReference type="Proteomes" id="UP000298050"/>
    </source>
</evidence>
<dbReference type="InterPro" id="IPR035965">
    <property type="entry name" value="PAS-like_dom_sf"/>
</dbReference>
<feature type="domain" description="GGDEF" evidence="11">
    <location>
        <begin position="688"/>
        <end position="822"/>
    </location>
</feature>
<dbReference type="SMART" id="SM00086">
    <property type="entry name" value="PAC"/>
    <property type="match status" value="2"/>
</dbReference>
<evidence type="ECO:0000259" key="8">
    <source>
        <dbReference type="PROSITE" id="PS50113"/>
    </source>
</evidence>
<name>A0A4Z0M160_9GAMM</name>
<dbReference type="SUPFAM" id="SSF141868">
    <property type="entry name" value="EAL domain-like"/>
    <property type="match status" value="1"/>
</dbReference>
<dbReference type="Pfam" id="PF00990">
    <property type="entry name" value="GGDEF"/>
    <property type="match status" value="1"/>
</dbReference>
<feature type="region of interest" description="Disordered" evidence="5">
    <location>
        <begin position="1"/>
        <end position="60"/>
    </location>
</feature>
<evidence type="ECO:0000259" key="9">
    <source>
        <dbReference type="PROSITE" id="PS50839"/>
    </source>
</evidence>
<dbReference type="Gene3D" id="3.20.20.450">
    <property type="entry name" value="EAL domain"/>
    <property type="match status" value="1"/>
</dbReference>
<dbReference type="NCBIfam" id="TIGR00254">
    <property type="entry name" value="GGDEF"/>
    <property type="match status" value="1"/>
</dbReference>
<keyword evidence="13" id="KW-1185">Reference proteome</keyword>
<feature type="domain" description="EAL" evidence="10">
    <location>
        <begin position="831"/>
        <end position="1085"/>
    </location>
</feature>
<evidence type="ECO:0000259" key="7">
    <source>
        <dbReference type="PROSITE" id="PS50112"/>
    </source>
</evidence>
<proteinExistence type="predicted"/>
<dbReference type="Gene3D" id="3.30.450.20">
    <property type="entry name" value="PAS domain"/>
    <property type="match status" value="2"/>
</dbReference>
<feature type="domain" description="PAC" evidence="8">
    <location>
        <begin position="602"/>
        <end position="656"/>
    </location>
</feature>
<feature type="transmembrane region" description="Helical" evidence="6">
    <location>
        <begin position="367"/>
        <end position="387"/>
    </location>
</feature>
<comment type="caution">
    <text evidence="12">The sequence shown here is derived from an EMBL/GenBank/DDBJ whole genome shotgun (WGS) entry which is preliminary data.</text>
</comment>
<dbReference type="PROSITE" id="PS50839">
    <property type="entry name" value="CHASE"/>
    <property type="match status" value="1"/>
</dbReference>
<dbReference type="SMART" id="SM00091">
    <property type="entry name" value="PAS"/>
    <property type="match status" value="2"/>
</dbReference>
<dbReference type="EMBL" id="SRLE01000008">
    <property type="protein sequence ID" value="TGD73164.1"/>
    <property type="molecule type" value="Genomic_DNA"/>
</dbReference>
<dbReference type="InterPro" id="IPR042240">
    <property type="entry name" value="CHASE_sf"/>
</dbReference>
<dbReference type="CDD" id="cd00130">
    <property type="entry name" value="PAS"/>
    <property type="match status" value="2"/>
</dbReference>
<feature type="transmembrane region" description="Helical" evidence="6">
    <location>
        <begin position="67"/>
        <end position="89"/>
    </location>
</feature>
<dbReference type="InterPro" id="IPR029787">
    <property type="entry name" value="Nucleotide_cyclase"/>
</dbReference>
<reference evidence="12 13" key="1">
    <citation type="submission" date="2019-04" db="EMBL/GenBank/DDBJ databases">
        <title>Taxonomy of novel Haliea sp. from mangrove soil of West Coast of India.</title>
        <authorList>
            <person name="Verma A."/>
            <person name="Kumar P."/>
            <person name="Krishnamurthi S."/>
        </authorList>
    </citation>
    <scope>NUCLEOTIDE SEQUENCE [LARGE SCALE GENOMIC DNA]</scope>
    <source>
        <strain evidence="12 13">SAOS-164</strain>
    </source>
</reference>
<evidence type="ECO:0000259" key="10">
    <source>
        <dbReference type="PROSITE" id="PS50883"/>
    </source>
</evidence>
<organism evidence="12 13">
    <name type="scientific">Mangrovimicrobium sediminis</name>
    <dbReference type="NCBI Taxonomy" id="2562682"/>
    <lineage>
        <taxon>Bacteria</taxon>
        <taxon>Pseudomonadati</taxon>
        <taxon>Pseudomonadota</taxon>
        <taxon>Gammaproteobacteria</taxon>
        <taxon>Cellvibrionales</taxon>
        <taxon>Halieaceae</taxon>
        <taxon>Mangrovimicrobium</taxon>
    </lineage>
</organism>
<dbReference type="Gene3D" id="3.30.70.270">
    <property type="match status" value="1"/>
</dbReference>
<dbReference type="SUPFAM" id="SSF55785">
    <property type="entry name" value="PYP-like sensor domain (PAS domain)"/>
    <property type="match status" value="2"/>
</dbReference>
<dbReference type="Proteomes" id="UP000298050">
    <property type="component" value="Unassembled WGS sequence"/>
</dbReference>
<dbReference type="OrthoDB" id="9176779at2"/>
<dbReference type="InterPro" id="IPR035919">
    <property type="entry name" value="EAL_sf"/>
</dbReference>
<keyword evidence="2 6" id="KW-0812">Transmembrane</keyword>
<dbReference type="Gene3D" id="3.30.450.350">
    <property type="entry name" value="CHASE domain"/>
    <property type="match status" value="1"/>
</dbReference>
<dbReference type="CDD" id="cd01949">
    <property type="entry name" value="GGDEF"/>
    <property type="match status" value="1"/>
</dbReference>
<evidence type="ECO:0000256" key="2">
    <source>
        <dbReference type="ARBA" id="ARBA00022692"/>
    </source>
</evidence>
<keyword evidence="4 6" id="KW-0472">Membrane</keyword>
<evidence type="ECO:0000256" key="4">
    <source>
        <dbReference type="ARBA" id="ARBA00023136"/>
    </source>
</evidence>
<dbReference type="InterPro" id="IPR000700">
    <property type="entry name" value="PAS-assoc_C"/>
</dbReference>
<evidence type="ECO:0000256" key="3">
    <source>
        <dbReference type="ARBA" id="ARBA00022989"/>
    </source>
</evidence>
<dbReference type="SUPFAM" id="SSF55073">
    <property type="entry name" value="Nucleotide cyclase"/>
    <property type="match status" value="1"/>
</dbReference>
<dbReference type="InterPro" id="IPR043128">
    <property type="entry name" value="Rev_trsase/Diguanyl_cyclase"/>
</dbReference>
<keyword evidence="3 6" id="KW-1133">Transmembrane helix</keyword>